<accession>A0ABS9UQU1</accession>
<evidence type="ECO:0000313" key="7">
    <source>
        <dbReference type="Proteomes" id="UP001165488"/>
    </source>
</evidence>
<evidence type="ECO:0000256" key="1">
    <source>
        <dbReference type="ARBA" id="ARBA00022714"/>
    </source>
</evidence>
<dbReference type="PROSITE" id="PS51296">
    <property type="entry name" value="RIESKE"/>
    <property type="match status" value="1"/>
</dbReference>
<dbReference type="PANTHER" id="PTHR21496">
    <property type="entry name" value="FERREDOXIN-RELATED"/>
    <property type="match status" value="1"/>
</dbReference>
<keyword evidence="3" id="KW-0408">Iron</keyword>
<feature type="domain" description="Rieske" evidence="5">
    <location>
        <begin position="18"/>
        <end position="104"/>
    </location>
</feature>
<evidence type="ECO:0000259" key="5">
    <source>
        <dbReference type="PROSITE" id="PS51296"/>
    </source>
</evidence>
<comment type="caution">
    <text evidence="6">The sequence shown here is derived from an EMBL/GenBank/DDBJ whole genome shotgun (WGS) entry which is preliminary data.</text>
</comment>
<dbReference type="EMBL" id="JAKZGS010000010">
    <property type="protein sequence ID" value="MCH7398839.1"/>
    <property type="molecule type" value="Genomic_DNA"/>
</dbReference>
<keyword evidence="1" id="KW-0001">2Fe-2S</keyword>
<evidence type="ECO:0000256" key="2">
    <source>
        <dbReference type="ARBA" id="ARBA00022723"/>
    </source>
</evidence>
<dbReference type="Pfam" id="PF00355">
    <property type="entry name" value="Rieske"/>
    <property type="match status" value="1"/>
</dbReference>
<evidence type="ECO:0000256" key="3">
    <source>
        <dbReference type="ARBA" id="ARBA00023004"/>
    </source>
</evidence>
<keyword evidence="2" id="KW-0479">Metal-binding</keyword>
<proteinExistence type="predicted"/>
<sequence>MKNFTLGKNKEQVMTMIPDRNIKVVLLGSTRICISRVGEFFYAFETHCPHRKAELKQGTVTSFGDIVCPLHEYRFDMKTGDVKSGSCGQLKTYQVELTEDGLKISI</sequence>
<keyword evidence="4" id="KW-0411">Iron-sulfur</keyword>
<dbReference type="InterPro" id="IPR017941">
    <property type="entry name" value="Rieske_2Fe-2S"/>
</dbReference>
<evidence type="ECO:0000256" key="4">
    <source>
        <dbReference type="ARBA" id="ARBA00023014"/>
    </source>
</evidence>
<name>A0ABS9UQU1_9BACT</name>
<reference evidence="6" key="1">
    <citation type="submission" date="2022-03" db="EMBL/GenBank/DDBJ databases">
        <title>De novo assembled genomes of Belliella spp. (Cyclobacteriaceae) strains.</title>
        <authorList>
            <person name="Szabo A."/>
            <person name="Korponai K."/>
            <person name="Felfoldi T."/>
        </authorList>
    </citation>
    <scope>NUCLEOTIDE SEQUENCE</scope>
    <source>
        <strain evidence="6">DSM 107340</strain>
    </source>
</reference>
<dbReference type="SUPFAM" id="SSF50022">
    <property type="entry name" value="ISP domain"/>
    <property type="match status" value="1"/>
</dbReference>
<dbReference type="Proteomes" id="UP001165488">
    <property type="component" value="Unassembled WGS sequence"/>
</dbReference>
<protein>
    <submittedName>
        <fullName evidence="6">Rieske 2Fe-2S domain-containing protein</fullName>
    </submittedName>
</protein>
<evidence type="ECO:0000313" key="6">
    <source>
        <dbReference type="EMBL" id="MCH7398839.1"/>
    </source>
</evidence>
<dbReference type="PANTHER" id="PTHR21496:SF23">
    <property type="entry name" value="3-PHENYLPROPIONATE_CINNAMIC ACID DIOXYGENASE FERREDOXIN SUBUNIT"/>
    <property type="match status" value="1"/>
</dbReference>
<dbReference type="Gene3D" id="2.102.10.10">
    <property type="entry name" value="Rieske [2Fe-2S] iron-sulphur domain"/>
    <property type="match status" value="1"/>
</dbReference>
<keyword evidence="7" id="KW-1185">Reference proteome</keyword>
<dbReference type="InterPro" id="IPR036922">
    <property type="entry name" value="Rieske_2Fe-2S_sf"/>
</dbReference>
<gene>
    <name evidence="6" type="ORF">MM236_12615</name>
</gene>
<organism evidence="6 7">
    <name type="scientific">Belliella calami</name>
    <dbReference type="NCBI Taxonomy" id="2923436"/>
    <lineage>
        <taxon>Bacteria</taxon>
        <taxon>Pseudomonadati</taxon>
        <taxon>Bacteroidota</taxon>
        <taxon>Cytophagia</taxon>
        <taxon>Cytophagales</taxon>
        <taxon>Cyclobacteriaceae</taxon>
        <taxon>Belliella</taxon>
    </lineage>
</organism>
<dbReference type="RefSeq" id="WP_241275340.1">
    <property type="nucleotide sequence ID" value="NZ_JAKZGS010000010.1"/>
</dbReference>